<dbReference type="Proteomes" id="UP001433268">
    <property type="component" value="Unassembled WGS sequence"/>
</dbReference>
<protein>
    <submittedName>
        <fullName evidence="1">Uncharacterized protein</fullName>
    </submittedName>
</protein>
<accession>A0ABR1UWY3</accession>
<sequence length="253" mass="27415">MFSHWIFADPPHISTQRRREAWQRIGHTDTCFREASVAPAGREQQLVIAKNPGVAGPVLHVSRNEPAHGGRAAVGPRAQGLDVQRQHIDVIDDGIRFGAMVTTAVAVTNAMMVAMVSVTRTTVDTVTKAHEQADEYKPTSLQNAGNEAGVGESGSLELVLDVMEALDESVTSTVYVLVLVEVTSVPKKRRALQQGLARGRTAGSNHSIGAQVFLASLVRFSFLEYESGEQVAWQGRGCAAKKGEVKRRHGVRR</sequence>
<reference evidence="1 2" key="1">
    <citation type="submission" date="2023-01" db="EMBL/GenBank/DDBJ databases">
        <title>Analysis of 21 Apiospora genomes using comparative genomics revels a genus with tremendous synthesis potential of carbohydrate active enzymes and secondary metabolites.</title>
        <authorList>
            <person name="Sorensen T."/>
        </authorList>
    </citation>
    <scope>NUCLEOTIDE SEQUENCE [LARGE SCALE GENOMIC DNA]</scope>
    <source>
        <strain evidence="1 2">CBS 114990</strain>
    </source>
</reference>
<proteinExistence type="predicted"/>
<evidence type="ECO:0000313" key="1">
    <source>
        <dbReference type="EMBL" id="KAK8062313.1"/>
    </source>
</evidence>
<evidence type="ECO:0000313" key="2">
    <source>
        <dbReference type="Proteomes" id="UP001433268"/>
    </source>
</evidence>
<gene>
    <name evidence="1" type="ORF">PG997_014410</name>
</gene>
<name>A0ABR1UWY3_9PEZI</name>
<keyword evidence="2" id="KW-1185">Reference proteome</keyword>
<dbReference type="RefSeq" id="XP_066660912.1">
    <property type="nucleotide sequence ID" value="XM_066818724.1"/>
</dbReference>
<organism evidence="1 2">
    <name type="scientific">Apiospora hydei</name>
    <dbReference type="NCBI Taxonomy" id="1337664"/>
    <lineage>
        <taxon>Eukaryota</taxon>
        <taxon>Fungi</taxon>
        <taxon>Dikarya</taxon>
        <taxon>Ascomycota</taxon>
        <taxon>Pezizomycotina</taxon>
        <taxon>Sordariomycetes</taxon>
        <taxon>Xylariomycetidae</taxon>
        <taxon>Amphisphaeriales</taxon>
        <taxon>Apiosporaceae</taxon>
        <taxon>Apiospora</taxon>
    </lineage>
</organism>
<dbReference type="GeneID" id="92051784"/>
<comment type="caution">
    <text evidence="1">The sequence shown here is derived from an EMBL/GenBank/DDBJ whole genome shotgun (WGS) entry which is preliminary data.</text>
</comment>
<dbReference type="EMBL" id="JAQQWN010000010">
    <property type="protein sequence ID" value="KAK8062313.1"/>
    <property type="molecule type" value="Genomic_DNA"/>
</dbReference>